<dbReference type="Proteomes" id="UP000262583">
    <property type="component" value="Chromosome"/>
</dbReference>
<dbReference type="PANTHER" id="PTHR32309">
    <property type="entry name" value="TYROSINE-PROTEIN KINASE"/>
    <property type="match status" value="1"/>
</dbReference>
<keyword evidence="2" id="KW-0812">Transmembrane</keyword>
<evidence type="ECO:0000256" key="1">
    <source>
        <dbReference type="SAM" id="Coils"/>
    </source>
</evidence>
<name>A0A2Z4Y733_SUMC1</name>
<dbReference type="InterPro" id="IPR050445">
    <property type="entry name" value="Bact_polysacc_biosynth/exp"/>
</dbReference>
<feature type="transmembrane region" description="Helical" evidence="2">
    <location>
        <begin position="650"/>
        <end position="670"/>
    </location>
</feature>
<proteinExistence type="predicted"/>
<protein>
    <submittedName>
        <fullName evidence="3">Cell cycle control and mitosis</fullName>
    </submittedName>
</protein>
<feature type="coiled-coil region" evidence="1">
    <location>
        <begin position="554"/>
        <end position="623"/>
    </location>
</feature>
<keyword evidence="2" id="KW-1133">Transmembrane helix</keyword>
<dbReference type="EMBL" id="CP030759">
    <property type="protein sequence ID" value="AXA36205.1"/>
    <property type="molecule type" value="Genomic_DNA"/>
</dbReference>
<accession>A0A2Z4Y733</accession>
<dbReference type="PANTHER" id="PTHR32309:SF31">
    <property type="entry name" value="CAPSULAR EXOPOLYSACCHARIDE FAMILY"/>
    <property type="match status" value="1"/>
</dbReference>
<feature type="coiled-coil region" evidence="1">
    <location>
        <begin position="484"/>
        <end position="518"/>
    </location>
</feature>
<organism evidence="3 4">
    <name type="scientific">Sumerlaea chitinivorans</name>
    <dbReference type="NCBI Taxonomy" id="2250252"/>
    <lineage>
        <taxon>Bacteria</taxon>
        <taxon>Candidatus Sumerlaeota</taxon>
        <taxon>Candidatus Sumerlaeia</taxon>
        <taxon>Candidatus Sumerlaeales</taxon>
        <taxon>Candidatus Sumerlaeaceae</taxon>
        <taxon>Candidatus Sumerlaea</taxon>
    </lineage>
</organism>
<dbReference type="AlphaFoldDB" id="A0A2Z4Y733"/>
<gene>
    <name evidence="3" type="ORF">BRCON_1428</name>
</gene>
<evidence type="ECO:0000313" key="4">
    <source>
        <dbReference type="Proteomes" id="UP000262583"/>
    </source>
</evidence>
<reference evidence="3 4" key="1">
    <citation type="submission" date="2018-05" db="EMBL/GenBank/DDBJ databases">
        <title>A metagenomic window into the 2 km-deep terrestrial subsurface aquifer revealed taxonomically and functionally diverse microbial community comprising novel uncultured bacterial lineages.</title>
        <authorList>
            <person name="Kadnikov V.V."/>
            <person name="Mardanov A.V."/>
            <person name="Beletsky A.V."/>
            <person name="Banks D."/>
            <person name="Pimenov N.V."/>
            <person name="Frank Y.A."/>
            <person name="Karnachuk O.V."/>
            <person name="Ravin N.V."/>
        </authorList>
    </citation>
    <scope>NUCLEOTIDE SEQUENCE [LARGE SCALE GENOMIC DNA]</scope>
    <source>
        <strain evidence="3">BY</strain>
    </source>
</reference>
<keyword evidence="2" id="KW-0472">Membrane</keyword>
<evidence type="ECO:0000313" key="3">
    <source>
        <dbReference type="EMBL" id="AXA36205.1"/>
    </source>
</evidence>
<feature type="coiled-coil region" evidence="1">
    <location>
        <begin position="254"/>
        <end position="325"/>
    </location>
</feature>
<feature type="transmembrane region" description="Helical" evidence="2">
    <location>
        <begin position="43"/>
        <end position="62"/>
    </location>
</feature>
<feature type="coiled-coil region" evidence="1">
    <location>
        <begin position="388"/>
        <end position="429"/>
    </location>
</feature>
<sequence>MDSQISGAETSSASLEPSKSERTLLPDDVIREIFVYWWAQRAFVLKVLGIVGILTIAILLVIPNRYRAEAKVIILPPKFSSEIRTEPLSVITAKNLLQSGELVDQLITTIRRARPYAEKFLKQYETPDRAATTLKALGATGIARKLGSADSDLAAFFSRISAAELSALASLDESEIEDWTIEKLSKALDCEEIIEKKTAADVKLSPLLNLYAVANSGVKAQLLVNTWAMLFEKKYDEITNQKTRYQYDYILKQQQEAEQALAKQQQAIVEFKAANNLDLMLREIEEYSADYKEFLNRLVQKRHELENSRRRLQELQAQVAELTDNGVWVGEIEASALMNASAETTLPLTISAVGTSPYAESRRRVLELRNRILFYLGQLNKFRSQEPVELVEKELAQLQRDYLEAVGKLRAGEVRLNVLERSLAALEERLTSTPRYLILFKDVPDQSVAEAIRTGQRQQLSTLAGVQFRREEINPEWTLLTEQKLKLEAEYLQTSNEVTQLREKVARYEREARDLQVRLYQARVTEKALQDSLEMRIKSSRELLQNYLDARNAIHNTALQIGMLEAEIRQLEEDTTNTRRMAEEAQKRYNEASARLQLLEIQLRAVQRNADLLTQKLQDARMAIAQQMSDVSIAAPAATPTKHYFPPRTILLIGILFLTMVSTLGILGRIRYVELKRA</sequence>
<evidence type="ECO:0000256" key="2">
    <source>
        <dbReference type="SAM" id="Phobius"/>
    </source>
</evidence>
<dbReference type="KEGG" id="schv:BRCON_1428"/>
<keyword evidence="1" id="KW-0175">Coiled coil</keyword>